<dbReference type="RefSeq" id="WP_284917109.1">
    <property type="nucleotide sequence ID" value="NZ_CP126980.1"/>
</dbReference>
<dbReference type="Proteomes" id="UP001240150">
    <property type="component" value="Chromosome"/>
</dbReference>
<evidence type="ECO:0000256" key="3">
    <source>
        <dbReference type="ARBA" id="ARBA00023172"/>
    </source>
</evidence>
<feature type="domain" description="Tyr recombinase" evidence="5">
    <location>
        <begin position="253"/>
        <end position="450"/>
    </location>
</feature>
<dbReference type="InterPro" id="IPR013762">
    <property type="entry name" value="Integrase-like_cat_sf"/>
</dbReference>
<dbReference type="Gene3D" id="1.10.150.130">
    <property type="match status" value="1"/>
</dbReference>
<dbReference type="Pfam" id="PF00589">
    <property type="entry name" value="Phage_integrase"/>
    <property type="match status" value="1"/>
</dbReference>
<dbReference type="EMBL" id="CP126980">
    <property type="protein sequence ID" value="WIM95797.1"/>
    <property type="molecule type" value="Genomic_DNA"/>
</dbReference>
<evidence type="ECO:0000256" key="2">
    <source>
        <dbReference type="ARBA" id="ARBA00023125"/>
    </source>
</evidence>
<evidence type="ECO:0000256" key="4">
    <source>
        <dbReference type="SAM" id="MobiDB-lite"/>
    </source>
</evidence>
<keyword evidence="2" id="KW-0238">DNA-binding</keyword>
<evidence type="ECO:0000313" key="6">
    <source>
        <dbReference type="EMBL" id="WIM95797.1"/>
    </source>
</evidence>
<evidence type="ECO:0000313" key="7">
    <source>
        <dbReference type="Proteomes" id="UP001240150"/>
    </source>
</evidence>
<evidence type="ECO:0000259" key="5">
    <source>
        <dbReference type="PROSITE" id="PS51898"/>
    </source>
</evidence>
<dbReference type="PANTHER" id="PTHR30349">
    <property type="entry name" value="PHAGE INTEGRASE-RELATED"/>
    <property type="match status" value="1"/>
</dbReference>
<organism evidence="6 7">
    <name type="scientific">Actinoplanes oblitus</name>
    <dbReference type="NCBI Taxonomy" id="3040509"/>
    <lineage>
        <taxon>Bacteria</taxon>
        <taxon>Bacillati</taxon>
        <taxon>Actinomycetota</taxon>
        <taxon>Actinomycetes</taxon>
        <taxon>Micromonosporales</taxon>
        <taxon>Micromonosporaceae</taxon>
        <taxon>Actinoplanes</taxon>
    </lineage>
</organism>
<name>A0ABY8WE66_9ACTN</name>
<reference evidence="6 7" key="1">
    <citation type="submission" date="2023-06" db="EMBL/GenBank/DDBJ databases">
        <authorList>
            <person name="Yushchuk O."/>
            <person name="Binda E."/>
            <person name="Ruckert-Reed C."/>
            <person name="Fedorenko V."/>
            <person name="Kalinowski J."/>
            <person name="Marinelli F."/>
        </authorList>
    </citation>
    <scope>NUCLEOTIDE SEQUENCE [LARGE SCALE GENOMIC DNA]</scope>
    <source>
        <strain evidence="6 7">NRRL 3884</strain>
    </source>
</reference>
<gene>
    <name evidence="6" type="ORF">ACTOB_007932</name>
</gene>
<dbReference type="PROSITE" id="PS51898">
    <property type="entry name" value="TYR_RECOMBINASE"/>
    <property type="match status" value="1"/>
</dbReference>
<dbReference type="PANTHER" id="PTHR30349:SF64">
    <property type="entry name" value="PROPHAGE INTEGRASE INTD-RELATED"/>
    <property type="match status" value="1"/>
</dbReference>
<sequence>MPSKTTKASGAEQGGQPKIPGISVYQRRGRWTFMVYLDKDPLTGKRPSIQGPVFDTDAEAFQAAVLAKAKAEENGGKKLVLPTDTVEQVVSKWLVAVKDSVKPSQYANWETNARAYVYPLIGHLPFRKADVTVLNAFYARLSNNGRIKPDNNLKMYQYWSKHRDQRDGQGPTSREIAEACGVTIHAAKAAVTRYRRGRVAEAKPTGLARKSIKNIHGMLCLVWVDVIGQGFKVDNATTNARIPKQPGRRRSRTREATWTVEHLARWLAFALRDRFYGLWVLEATTGMRRSELAGADEVRLDREKKILHVHETRVVVNGRAEDSDGKTDAGWRAISLDDFTFEVICRYIDMLHEEAKKYGKGYENPGKLAVWPDGKLVHPDTLTRRFNKLVDLAGVPKIRLHDVRHAYVTLARILGVNRKILADRVGHANETVTDTVYTHVSVGHDRELADKIGGAILEALKEAAGSELKVELEAGRVYELEAGAAPVDQRGELFAA</sequence>
<dbReference type="InterPro" id="IPR002104">
    <property type="entry name" value="Integrase_catalytic"/>
</dbReference>
<dbReference type="InterPro" id="IPR050090">
    <property type="entry name" value="Tyrosine_recombinase_XerCD"/>
</dbReference>
<keyword evidence="3" id="KW-0233">DNA recombination</keyword>
<accession>A0ABY8WE66</accession>
<dbReference type="Gene3D" id="1.10.443.10">
    <property type="entry name" value="Intergrase catalytic core"/>
    <property type="match status" value="1"/>
</dbReference>
<dbReference type="InterPro" id="IPR011010">
    <property type="entry name" value="DNA_brk_join_enz"/>
</dbReference>
<proteinExistence type="inferred from homology"/>
<dbReference type="SUPFAM" id="SSF56349">
    <property type="entry name" value="DNA breaking-rejoining enzymes"/>
    <property type="match status" value="1"/>
</dbReference>
<evidence type="ECO:0000256" key="1">
    <source>
        <dbReference type="ARBA" id="ARBA00008857"/>
    </source>
</evidence>
<dbReference type="CDD" id="cd01189">
    <property type="entry name" value="INT_ICEBs1_C_like"/>
    <property type="match status" value="1"/>
</dbReference>
<feature type="region of interest" description="Disordered" evidence="4">
    <location>
        <begin position="1"/>
        <end position="21"/>
    </location>
</feature>
<dbReference type="InterPro" id="IPR010998">
    <property type="entry name" value="Integrase_recombinase_N"/>
</dbReference>
<comment type="similarity">
    <text evidence="1">Belongs to the 'phage' integrase family.</text>
</comment>
<protein>
    <submittedName>
        <fullName evidence="6">Site-specific integrase</fullName>
    </submittedName>
</protein>
<keyword evidence="7" id="KW-1185">Reference proteome</keyword>